<dbReference type="EMBL" id="JAPDRQ010000009">
    <property type="protein sequence ID" value="KAJ9663319.1"/>
    <property type="molecule type" value="Genomic_DNA"/>
</dbReference>
<organism evidence="1 2">
    <name type="scientific">Neophaeococcomyces mojaviensis</name>
    <dbReference type="NCBI Taxonomy" id="3383035"/>
    <lineage>
        <taxon>Eukaryota</taxon>
        <taxon>Fungi</taxon>
        <taxon>Dikarya</taxon>
        <taxon>Ascomycota</taxon>
        <taxon>Pezizomycotina</taxon>
        <taxon>Eurotiomycetes</taxon>
        <taxon>Chaetothyriomycetidae</taxon>
        <taxon>Chaetothyriales</taxon>
        <taxon>Chaetothyriales incertae sedis</taxon>
        <taxon>Neophaeococcomyces</taxon>
    </lineage>
</organism>
<protein>
    <submittedName>
        <fullName evidence="1">Uncharacterized protein</fullName>
    </submittedName>
</protein>
<evidence type="ECO:0000313" key="2">
    <source>
        <dbReference type="Proteomes" id="UP001172386"/>
    </source>
</evidence>
<proteinExistence type="predicted"/>
<name>A0ACC3AIG2_9EURO</name>
<accession>A0ACC3AIG2</accession>
<keyword evidence="2" id="KW-1185">Reference proteome</keyword>
<sequence>MFQLVESRDGPGEHQPCRTVLTENESFETDFIGASEQDCREWALQRQFQNKTFEQDLIAIVDQQSALDETISLQCYKREPGIELPKHGVLPRKLNQWYTFRVVYTEVNQAYTHLESVVPEIVYPVYFGRKDELTNERGVFDIAKALELCLRGPDAPGES</sequence>
<comment type="caution">
    <text evidence="1">The sequence shown here is derived from an EMBL/GenBank/DDBJ whole genome shotgun (WGS) entry which is preliminary data.</text>
</comment>
<evidence type="ECO:0000313" key="1">
    <source>
        <dbReference type="EMBL" id="KAJ9663319.1"/>
    </source>
</evidence>
<gene>
    <name evidence="1" type="ORF">H2198_000836</name>
</gene>
<reference evidence="1" key="1">
    <citation type="submission" date="2022-10" db="EMBL/GenBank/DDBJ databases">
        <title>Culturing micro-colonial fungi from biological soil crusts in the Mojave desert and describing Neophaeococcomyces mojavensis, and introducing the new genera and species Taxawa tesnikishii.</title>
        <authorList>
            <person name="Kurbessoian T."/>
            <person name="Stajich J.E."/>
        </authorList>
    </citation>
    <scope>NUCLEOTIDE SEQUENCE</scope>
    <source>
        <strain evidence="1">JES_112</strain>
    </source>
</reference>
<dbReference type="Proteomes" id="UP001172386">
    <property type="component" value="Unassembled WGS sequence"/>
</dbReference>